<dbReference type="GO" id="GO:0008773">
    <property type="term" value="F:[protein-PII] uridylyltransferase activity"/>
    <property type="evidence" value="ECO:0007669"/>
    <property type="project" value="InterPro"/>
</dbReference>
<dbReference type="InterPro" id="IPR000644">
    <property type="entry name" value="CBS_dom"/>
</dbReference>
<dbReference type="SMART" id="SM00100">
    <property type="entry name" value="cNMP"/>
    <property type="match status" value="1"/>
</dbReference>
<dbReference type="CDD" id="cd04587">
    <property type="entry name" value="CBS_pair_CAP-ED_NT_Pol-beta-like_DUF294_assoc"/>
    <property type="match status" value="1"/>
</dbReference>
<organism evidence="1 2">
    <name type="scientific">Anaerobacillus isosaccharinicus</name>
    <dbReference type="NCBI Taxonomy" id="1532552"/>
    <lineage>
        <taxon>Bacteria</taxon>
        <taxon>Bacillati</taxon>
        <taxon>Bacillota</taxon>
        <taxon>Bacilli</taxon>
        <taxon>Bacillales</taxon>
        <taxon>Bacillaceae</taxon>
        <taxon>Anaerobacillus</taxon>
    </lineage>
</organism>
<dbReference type="OrthoDB" id="9810963at2"/>
<dbReference type="Gene3D" id="3.10.580.10">
    <property type="entry name" value="CBS-domain"/>
    <property type="match status" value="1"/>
</dbReference>
<dbReference type="InterPro" id="IPR046342">
    <property type="entry name" value="CBS_dom_sf"/>
</dbReference>
<dbReference type="PROSITE" id="PS50042">
    <property type="entry name" value="CNMP_BINDING_3"/>
    <property type="match status" value="1"/>
</dbReference>
<reference evidence="1 2" key="1">
    <citation type="journal article" date="2017" name="Genome Announc.">
        <title>Draft Genome Sequences of Four Alkaliphilic Bacteria Belonging to the Anaerobacillus Genus.</title>
        <authorList>
            <person name="Bassil N.M."/>
            <person name="Lloyd J.R."/>
        </authorList>
    </citation>
    <scope>NUCLEOTIDE SEQUENCE [LARGE SCALE GENOMIC DNA]</scope>
    <source>
        <strain evidence="1 2">NB2006</strain>
    </source>
</reference>
<dbReference type="PANTHER" id="PTHR43080">
    <property type="entry name" value="CBS DOMAIN-CONTAINING PROTEIN CBSX3, MITOCHONDRIAL"/>
    <property type="match status" value="1"/>
</dbReference>
<dbReference type="PROSITE" id="PS51371">
    <property type="entry name" value="CBS"/>
    <property type="match status" value="2"/>
</dbReference>
<dbReference type="InterPro" id="IPR018821">
    <property type="entry name" value="DUF294_put_nucleoTrafse_sb-bd"/>
</dbReference>
<dbReference type="SMART" id="SM00116">
    <property type="entry name" value="CBS"/>
    <property type="match status" value="2"/>
</dbReference>
<dbReference type="InterPro" id="IPR005105">
    <property type="entry name" value="GlnD_Uridyltrans_N"/>
</dbReference>
<dbReference type="InterPro" id="IPR000595">
    <property type="entry name" value="cNMP-bd_dom"/>
</dbReference>
<dbReference type="CDD" id="cd00038">
    <property type="entry name" value="CAP_ED"/>
    <property type="match status" value="1"/>
</dbReference>
<dbReference type="InterPro" id="IPR051257">
    <property type="entry name" value="Diverse_CBS-Domain"/>
</dbReference>
<dbReference type="InterPro" id="IPR018490">
    <property type="entry name" value="cNMP-bd_dom_sf"/>
</dbReference>
<keyword evidence="2" id="KW-1185">Reference proteome</keyword>
<dbReference type="Proteomes" id="UP000180175">
    <property type="component" value="Chromosome"/>
</dbReference>
<dbReference type="InterPro" id="IPR014710">
    <property type="entry name" value="RmlC-like_jellyroll"/>
</dbReference>
<protein>
    <submittedName>
        <fullName evidence="1">DUF294 nucleotidyltransferase-like domain-containing protein</fullName>
    </submittedName>
</protein>
<sequence>MEKCTLRSYKKGETVLYKKTPREGLLIILHGMAEVLIDDSSSGEVLEVLQTNDIIGFSSLAEFLGEPSIHVYHYTVEVKAIDETVCLQVPYAVIEERWPDENVRDFVLRQMAVRLRDIYGSLAEQVQLASKWGESDPFIQRVHDMMRSPVNSIGRDETIQNVAKKMLEKKTTSVLVMDGDHLVGIITENDIVARVVASNLQLDHLAYEIMTPNPYTISWDAYYYEALSIFLMNGIKHLPVLGKKGEVVGMVTLSDLMRKKDRGKLNVVQTIEESTSETIGQVKEAIYEVLETLIHDELPTINLLEIITKLYDRLVKHCVELALQVVGKAPVSFAFYQMGSGGRGEQFLLTDQDHFLVYEDGDDVTDYFRMLGTEIVNQLTLAGYEHCKGKMMASEEGWCGSITNWGDRLRRWSVRSTADHVLLGQNFFSLRLVYGDPVLHTQFLAVIQEQSAKARIYMYQMAKVEKDFPVPTLDHPIRALFRLEKTTIDIKKDALFPLHHCLQLLAIKNGLFEGTPLQKITSLMKLNVFSEDFAGELKFAYSAALKIRVNQGWSRFKKGQESTSVVTFTHLKAVEKAELIQALKIIRSLQNQVLNLFAM</sequence>
<dbReference type="Pfam" id="PF00571">
    <property type="entry name" value="CBS"/>
    <property type="match status" value="2"/>
</dbReference>
<gene>
    <name evidence="1" type="ORF">AWH56_006170</name>
</gene>
<evidence type="ECO:0000313" key="1">
    <source>
        <dbReference type="EMBL" id="QOY37215.2"/>
    </source>
</evidence>
<dbReference type="Pfam" id="PF03445">
    <property type="entry name" value="DUF294"/>
    <property type="match status" value="1"/>
</dbReference>
<dbReference type="SUPFAM" id="SSF51206">
    <property type="entry name" value="cAMP-binding domain-like"/>
    <property type="match status" value="1"/>
</dbReference>
<name>A0A7S7LA72_9BACI</name>
<dbReference type="Gene3D" id="2.60.120.10">
    <property type="entry name" value="Jelly Rolls"/>
    <property type="match status" value="1"/>
</dbReference>
<proteinExistence type="predicted"/>
<dbReference type="CDD" id="cd05401">
    <property type="entry name" value="NT_GlnE_GlnD_like"/>
    <property type="match status" value="1"/>
</dbReference>
<evidence type="ECO:0000313" key="2">
    <source>
        <dbReference type="Proteomes" id="UP000180175"/>
    </source>
</evidence>
<dbReference type="Pfam" id="PF00027">
    <property type="entry name" value="cNMP_binding"/>
    <property type="match status" value="1"/>
</dbReference>
<dbReference type="SUPFAM" id="SSF54631">
    <property type="entry name" value="CBS-domain pair"/>
    <property type="match status" value="1"/>
</dbReference>
<dbReference type="Pfam" id="PF10335">
    <property type="entry name" value="DUF294_C"/>
    <property type="match status" value="1"/>
</dbReference>
<accession>A0A7S7LA72</accession>
<dbReference type="PANTHER" id="PTHR43080:SF2">
    <property type="entry name" value="CBS DOMAIN-CONTAINING PROTEIN"/>
    <property type="match status" value="1"/>
</dbReference>
<dbReference type="KEGG" id="aia:AWH56_006170"/>
<dbReference type="EMBL" id="CP063356">
    <property type="protein sequence ID" value="QOY37215.2"/>
    <property type="molecule type" value="Genomic_DNA"/>
</dbReference>
<reference evidence="1 2" key="2">
    <citation type="journal article" date="2019" name="Int. J. Syst. Evol. Microbiol.">
        <title>Anaerobacillus isosaccharinicus sp. nov., an alkaliphilic bacterium which degrades isosaccharinic acid.</title>
        <authorList>
            <person name="Bassil N.M."/>
            <person name="Lloyd J.R."/>
        </authorList>
    </citation>
    <scope>NUCLEOTIDE SEQUENCE [LARGE SCALE GENOMIC DNA]</scope>
    <source>
        <strain evidence="1 2">NB2006</strain>
    </source>
</reference>